<evidence type="ECO:0000313" key="1">
    <source>
        <dbReference type="EMBL" id="KNE87436.1"/>
    </source>
</evidence>
<dbReference type="Proteomes" id="UP000054564">
    <property type="component" value="Unassembled WGS sequence"/>
</dbReference>
<organism evidence="1 2">
    <name type="scientific">Puccinia striiformis f. sp. tritici PST-78</name>
    <dbReference type="NCBI Taxonomy" id="1165861"/>
    <lineage>
        <taxon>Eukaryota</taxon>
        <taxon>Fungi</taxon>
        <taxon>Dikarya</taxon>
        <taxon>Basidiomycota</taxon>
        <taxon>Pucciniomycotina</taxon>
        <taxon>Pucciniomycetes</taxon>
        <taxon>Pucciniales</taxon>
        <taxon>Pucciniaceae</taxon>
        <taxon>Puccinia</taxon>
    </lineage>
</organism>
<name>A0A0L0UK87_9BASI</name>
<gene>
    <name evidence="1" type="ORF">PSTG_19179</name>
</gene>
<accession>A0A0L0UK87</accession>
<proteinExistence type="predicted"/>
<evidence type="ECO:0000313" key="2">
    <source>
        <dbReference type="Proteomes" id="UP000054564"/>
    </source>
</evidence>
<keyword evidence="2" id="KW-1185">Reference proteome</keyword>
<dbReference type="EMBL" id="AJIL01005404">
    <property type="protein sequence ID" value="KNE87436.1"/>
    <property type="molecule type" value="Genomic_DNA"/>
</dbReference>
<reference evidence="2" key="1">
    <citation type="submission" date="2014-03" db="EMBL/GenBank/DDBJ databases">
        <title>The Genome Sequence of Puccinia striiformis f. sp. tritici PST-78.</title>
        <authorList>
            <consortium name="The Broad Institute Genome Sequencing Platform"/>
            <person name="Cuomo C."/>
            <person name="Hulbert S."/>
            <person name="Chen X."/>
            <person name="Walker B."/>
            <person name="Young S.K."/>
            <person name="Zeng Q."/>
            <person name="Gargeya S."/>
            <person name="Fitzgerald M."/>
            <person name="Haas B."/>
            <person name="Abouelleil A."/>
            <person name="Alvarado L."/>
            <person name="Arachchi H.M."/>
            <person name="Berlin A.M."/>
            <person name="Chapman S.B."/>
            <person name="Goldberg J."/>
            <person name="Griggs A."/>
            <person name="Gujja S."/>
            <person name="Hansen M."/>
            <person name="Howarth C."/>
            <person name="Imamovic A."/>
            <person name="Larimer J."/>
            <person name="McCowan C."/>
            <person name="Montmayeur A."/>
            <person name="Murphy C."/>
            <person name="Neiman D."/>
            <person name="Pearson M."/>
            <person name="Priest M."/>
            <person name="Roberts A."/>
            <person name="Saif S."/>
            <person name="Shea T."/>
            <person name="Sisk P."/>
            <person name="Sykes S."/>
            <person name="Wortman J."/>
            <person name="Nusbaum C."/>
            <person name="Birren B."/>
        </authorList>
    </citation>
    <scope>NUCLEOTIDE SEQUENCE [LARGE SCALE GENOMIC DNA]</scope>
    <source>
        <strain evidence="2">race PST-78</strain>
    </source>
</reference>
<comment type="caution">
    <text evidence="1">The sequence shown here is derived from an EMBL/GenBank/DDBJ whole genome shotgun (WGS) entry which is preliminary data.</text>
</comment>
<feature type="non-terminal residue" evidence="1">
    <location>
        <position position="119"/>
    </location>
</feature>
<dbReference type="AlphaFoldDB" id="A0A0L0UK87"/>
<sequence>MTTNTSTIGNGVGRLPRDSAPYFAPMPFLADYNNCSRDHHLALRDWFDTRRIIQQQLKIPFDQPVPGSPELRPRPSTRTIESFMTPYLRHPSTRHLGLVPQLEDDGVEDDIRTPVDSPA</sequence>
<protein>
    <submittedName>
        <fullName evidence="1">Uncharacterized protein</fullName>
    </submittedName>
</protein>